<protein>
    <submittedName>
        <fullName evidence="1">Retinitis pigmentosa 1-like 1 protein</fullName>
    </submittedName>
</protein>
<organism evidence="1 2">
    <name type="scientific">Galemys pyrenaicus</name>
    <name type="common">Iberian desman</name>
    <name type="synonym">Pyrenean desman</name>
    <dbReference type="NCBI Taxonomy" id="202257"/>
    <lineage>
        <taxon>Eukaryota</taxon>
        <taxon>Metazoa</taxon>
        <taxon>Chordata</taxon>
        <taxon>Craniata</taxon>
        <taxon>Vertebrata</taxon>
        <taxon>Euteleostomi</taxon>
        <taxon>Mammalia</taxon>
        <taxon>Eutheria</taxon>
        <taxon>Laurasiatheria</taxon>
        <taxon>Eulipotyphla</taxon>
        <taxon>Talpidae</taxon>
        <taxon>Galemys</taxon>
    </lineage>
</organism>
<gene>
    <name evidence="1" type="ORF">J0S82_015145</name>
</gene>
<comment type="caution">
    <text evidence="1">The sequence shown here is derived from an EMBL/GenBank/DDBJ whole genome shotgun (WGS) entry which is preliminary data.</text>
</comment>
<dbReference type="GO" id="GO:0005930">
    <property type="term" value="C:axoneme"/>
    <property type="evidence" value="ECO:0007669"/>
    <property type="project" value="TreeGrafter"/>
</dbReference>
<proteinExistence type="predicted"/>
<name>A0A8J5ZII9_GALPY</name>
<evidence type="ECO:0000313" key="2">
    <source>
        <dbReference type="Proteomes" id="UP000700334"/>
    </source>
</evidence>
<dbReference type="Proteomes" id="UP000700334">
    <property type="component" value="Unassembled WGS sequence"/>
</dbReference>
<dbReference type="OrthoDB" id="1738954at2759"/>
<dbReference type="PANTHER" id="PTHR23005">
    <property type="entry name" value="RETINITIS PIGMENTOSA 1 PROTEIN"/>
    <property type="match status" value="1"/>
</dbReference>
<dbReference type="GO" id="GO:0035082">
    <property type="term" value="P:axoneme assembly"/>
    <property type="evidence" value="ECO:0007669"/>
    <property type="project" value="TreeGrafter"/>
</dbReference>
<evidence type="ECO:0000313" key="1">
    <source>
        <dbReference type="EMBL" id="KAG8506298.1"/>
    </source>
</evidence>
<dbReference type="AlphaFoldDB" id="A0A8J5ZII9"/>
<dbReference type="PANTHER" id="PTHR23005:SF3">
    <property type="entry name" value="RETINITIS PIGMENTOSA 1-LIKE 1 PROTEIN"/>
    <property type="match status" value="1"/>
</dbReference>
<dbReference type="GO" id="GO:0060041">
    <property type="term" value="P:retina development in camera-type eye"/>
    <property type="evidence" value="ECO:0007669"/>
    <property type="project" value="TreeGrafter"/>
</dbReference>
<dbReference type="GO" id="GO:0042461">
    <property type="term" value="P:photoreceptor cell development"/>
    <property type="evidence" value="ECO:0007669"/>
    <property type="project" value="TreeGrafter"/>
</dbReference>
<reference evidence="1" key="1">
    <citation type="journal article" date="2021" name="Evol. Appl.">
        <title>The genome of the Pyrenean desman and the effects of bottlenecks and inbreeding on the genomic landscape of an endangered species.</title>
        <authorList>
            <person name="Escoda L."/>
            <person name="Castresana J."/>
        </authorList>
    </citation>
    <scope>NUCLEOTIDE SEQUENCE</scope>
    <source>
        <strain evidence="1">IBE-C5619</strain>
    </source>
</reference>
<dbReference type="EMBL" id="JAGFMF010012163">
    <property type="protein sequence ID" value="KAG8506298.1"/>
    <property type="molecule type" value="Genomic_DNA"/>
</dbReference>
<accession>A0A8J5ZII9</accession>
<keyword evidence="2" id="KW-1185">Reference proteome</keyword>
<sequence length="126" mass="13534">MGRPLGPAGLGPGAGEKLLLRVRGAPLAPDRLWVSALLRRVEKAFLAQLAGATAQVRARWGLHSSPLLDQMVAELQQDVGRRLQESSERELRNAQSWVGRTALLREGLGRELSLDKAAQAPPLGSA</sequence>